<organism evidence="1 2">
    <name type="scientific">Acaryochloris thomasi RCC1774</name>
    <dbReference type="NCBI Taxonomy" id="1764569"/>
    <lineage>
        <taxon>Bacteria</taxon>
        <taxon>Bacillati</taxon>
        <taxon>Cyanobacteriota</taxon>
        <taxon>Cyanophyceae</taxon>
        <taxon>Acaryochloridales</taxon>
        <taxon>Acaryochloridaceae</taxon>
        <taxon>Acaryochloris</taxon>
        <taxon>Acaryochloris thomasi</taxon>
    </lineage>
</organism>
<dbReference type="Gene3D" id="3.40.30.10">
    <property type="entry name" value="Glutaredoxin"/>
    <property type="match status" value="1"/>
</dbReference>
<dbReference type="SUPFAM" id="SSF52833">
    <property type="entry name" value="Thioredoxin-like"/>
    <property type="match status" value="1"/>
</dbReference>
<dbReference type="InterPro" id="IPR036249">
    <property type="entry name" value="Thioredoxin-like_sf"/>
</dbReference>
<comment type="caution">
    <text evidence="1">The sequence shown here is derived from an EMBL/GenBank/DDBJ whole genome shotgun (WGS) entry which is preliminary data.</text>
</comment>
<gene>
    <name evidence="1" type="ORF">C1752_04336</name>
</gene>
<reference evidence="1 2" key="1">
    <citation type="journal article" date="2018" name="Sci. Rep.">
        <title>A novel species of the marine cyanobacterium Acaryochloris with a unique pigment content and lifestyle.</title>
        <authorList>
            <person name="Partensky F."/>
            <person name="Six C."/>
            <person name="Ratin M."/>
            <person name="Garczarek L."/>
            <person name="Vaulot D."/>
            <person name="Probert I."/>
            <person name="Calteau A."/>
            <person name="Gourvil P."/>
            <person name="Marie D."/>
            <person name="Grebert T."/>
            <person name="Bouchier C."/>
            <person name="Le Panse S."/>
            <person name="Gachenot M."/>
            <person name="Rodriguez F."/>
            <person name="Garrido J.L."/>
        </authorList>
    </citation>
    <scope>NUCLEOTIDE SEQUENCE [LARGE SCALE GENOMIC DNA]</scope>
    <source>
        <strain evidence="1 2">RCC1774</strain>
    </source>
</reference>
<name>A0A2W1JTN1_9CYAN</name>
<protein>
    <submittedName>
        <fullName evidence="1">Uncharacterized protein</fullName>
    </submittedName>
</protein>
<dbReference type="EMBL" id="PQWO01000013">
    <property type="protein sequence ID" value="PZD71997.1"/>
    <property type="molecule type" value="Genomic_DNA"/>
</dbReference>
<dbReference type="Proteomes" id="UP000248857">
    <property type="component" value="Unassembled WGS sequence"/>
</dbReference>
<sequence>MAEAGIQYTHHDVIRELRSLYEMLARVMPILGHKTPITVPQIWLNGQYVGGADHLGAQIYSGTCSLGSLVRLFSCALA</sequence>
<accession>A0A2W1JTN1</accession>
<evidence type="ECO:0000313" key="2">
    <source>
        <dbReference type="Proteomes" id="UP000248857"/>
    </source>
</evidence>
<proteinExistence type="predicted"/>
<evidence type="ECO:0000313" key="1">
    <source>
        <dbReference type="EMBL" id="PZD71997.1"/>
    </source>
</evidence>
<dbReference type="AlphaFoldDB" id="A0A2W1JTN1"/>
<keyword evidence="2" id="KW-1185">Reference proteome</keyword>
<dbReference type="PROSITE" id="PS51354">
    <property type="entry name" value="GLUTAREDOXIN_2"/>
    <property type="match status" value="1"/>
</dbReference>